<sequence length="130" mass="14349">MNSNNLLDLLQTGLRVSLGATTSLVETLGDSQKREESLSQLRLEFSQRVTEWAEKGAITEQEARSFIEQMWRQQSTPGRSSATETPIDISVTPPTTAASPNAQLELEELTAQIAAIRTELEKLRNSDSDS</sequence>
<feature type="coiled-coil region" evidence="1">
    <location>
        <begin position="99"/>
        <end position="126"/>
    </location>
</feature>
<evidence type="ECO:0000313" key="3">
    <source>
        <dbReference type="EMBL" id="AFZ16900.1"/>
    </source>
</evidence>
<evidence type="ECO:0000256" key="1">
    <source>
        <dbReference type="SAM" id="Coils"/>
    </source>
</evidence>
<dbReference type="eggNOG" id="COG3937">
    <property type="taxonomic scope" value="Bacteria"/>
</dbReference>
<dbReference type="OrthoDB" id="560634at2"/>
<protein>
    <recommendedName>
        <fullName evidence="5">Thylakoid lumen protein</fullName>
    </recommendedName>
</protein>
<reference evidence="3 4" key="1">
    <citation type="submission" date="2012-06" db="EMBL/GenBank/DDBJ databases">
        <title>Finished chromosome of genome of Microcoleus sp. PCC 7113.</title>
        <authorList>
            <consortium name="US DOE Joint Genome Institute"/>
            <person name="Gugger M."/>
            <person name="Coursin T."/>
            <person name="Rippka R."/>
            <person name="Tandeau De Marsac N."/>
            <person name="Huntemann M."/>
            <person name="Wei C.-L."/>
            <person name="Han J."/>
            <person name="Detter J.C."/>
            <person name="Han C."/>
            <person name="Tapia R."/>
            <person name="Chen A."/>
            <person name="Kyrpides N."/>
            <person name="Mavromatis K."/>
            <person name="Markowitz V."/>
            <person name="Szeto E."/>
            <person name="Ivanova N."/>
            <person name="Pagani I."/>
            <person name="Pati A."/>
            <person name="Goodwin L."/>
            <person name="Nordberg H.P."/>
            <person name="Cantor M.N."/>
            <person name="Hua S.X."/>
            <person name="Woyke T."/>
            <person name="Kerfeld C.A."/>
        </authorList>
    </citation>
    <scope>NUCLEOTIDE SEQUENCE [LARGE SCALE GENOMIC DNA]</scope>
    <source>
        <strain evidence="3 4">PCC 7113</strain>
    </source>
</reference>
<dbReference type="HOGENOM" id="CLU_155150_0_0_3"/>
<feature type="region of interest" description="Disordered" evidence="2">
    <location>
        <begin position="72"/>
        <end position="98"/>
    </location>
</feature>
<name>K9W927_9CYAN</name>
<dbReference type="KEGG" id="mic:Mic7113_1005"/>
<feature type="compositionally biased region" description="Polar residues" evidence="2">
    <location>
        <begin position="72"/>
        <end position="84"/>
    </location>
</feature>
<dbReference type="EMBL" id="CP003630">
    <property type="protein sequence ID" value="AFZ16900.1"/>
    <property type="molecule type" value="Genomic_DNA"/>
</dbReference>
<dbReference type="STRING" id="1173027.Mic7113_1005"/>
<evidence type="ECO:0008006" key="5">
    <source>
        <dbReference type="Google" id="ProtNLM"/>
    </source>
</evidence>
<accession>K9W927</accession>
<keyword evidence="1" id="KW-0175">Coiled coil</keyword>
<dbReference type="Proteomes" id="UP000010471">
    <property type="component" value="Chromosome"/>
</dbReference>
<dbReference type="PATRIC" id="fig|1173027.3.peg.1106"/>
<keyword evidence="4" id="KW-1185">Reference proteome</keyword>
<organism evidence="3 4">
    <name type="scientific">Allocoleopsis franciscana PCC 7113</name>
    <dbReference type="NCBI Taxonomy" id="1173027"/>
    <lineage>
        <taxon>Bacteria</taxon>
        <taxon>Bacillati</taxon>
        <taxon>Cyanobacteriota</taxon>
        <taxon>Cyanophyceae</taxon>
        <taxon>Coleofasciculales</taxon>
        <taxon>Coleofasciculaceae</taxon>
        <taxon>Allocoleopsis</taxon>
        <taxon>Allocoleopsis franciscana</taxon>
    </lineage>
</organism>
<dbReference type="AlphaFoldDB" id="K9W927"/>
<evidence type="ECO:0000313" key="4">
    <source>
        <dbReference type="Proteomes" id="UP000010471"/>
    </source>
</evidence>
<dbReference type="RefSeq" id="WP_015181060.1">
    <property type="nucleotide sequence ID" value="NC_019738.1"/>
</dbReference>
<evidence type="ECO:0000256" key="2">
    <source>
        <dbReference type="SAM" id="MobiDB-lite"/>
    </source>
</evidence>
<gene>
    <name evidence="3" type="ORF">Mic7113_1005</name>
</gene>
<proteinExistence type="predicted"/>